<feature type="transmembrane region" description="Helical" evidence="2">
    <location>
        <begin position="114"/>
        <end position="133"/>
    </location>
</feature>
<feature type="domain" description="HTH cro/C1-type" evidence="3">
    <location>
        <begin position="22"/>
        <end position="78"/>
    </location>
</feature>
<dbReference type="InterPro" id="IPR010982">
    <property type="entry name" value="Lambda_DNA-bd_dom_sf"/>
</dbReference>
<evidence type="ECO:0000313" key="4">
    <source>
        <dbReference type="EMBL" id="OBS10644.1"/>
    </source>
</evidence>
<gene>
    <name evidence="4" type="ORF">Thpro_020360</name>
</gene>
<keyword evidence="2" id="KW-0812">Transmembrane</keyword>
<dbReference type="InterPro" id="IPR050400">
    <property type="entry name" value="Bact_Cytoskel_RodZ"/>
</dbReference>
<dbReference type="SMART" id="SM00530">
    <property type="entry name" value="HTH_XRE"/>
    <property type="match status" value="1"/>
</dbReference>
<dbReference type="SUPFAM" id="SSF47413">
    <property type="entry name" value="lambda repressor-like DNA-binding domains"/>
    <property type="match status" value="1"/>
</dbReference>
<keyword evidence="2" id="KW-0472">Membrane</keyword>
<dbReference type="Pfam" id="PF13413">
    <property type="entry name" value="HTH_25"/>
    <property type="match status" value="1"/>
</dbReference>
<dbReference type="InterPro" id="IPR025194">
    <property type="entry name" value="RodZ-like_C"/>
</dbReference>
<dbReference type="Pfam" id="PF13464">
    <property type="entry name" value="RodZ_C"/>
    <property type="match status" value="1"/>
</dbReference>
<evidence type="ECO:0000256" key="2">
    <source>
        <dbReference type="SAM" id="Phobius"/>
    </source>
</evidence>
<organism evidence="4 5">
    <name type="scientific">Acidihalobacter prosperus</name>
    <dbReference type="NCBI Taxonomy" id="160660"/>
    <lineage>
        <taxon>Bacteria</taxon>
        <taxon>Pseudomonadati</taxon>
        <taxon>Pseudomonadota</taxon>
        <taxon>Gammaproteobacteria</taxon>
        <taxon>Chromatiales</taxon>
        <taxon>Ectothiorhodospiraceae</taxon>
        <taxon>Acidihalobacter</taxon>
    </lineage>
</organism>
<dbReference type="GO" id="GO:0003677">
    <property type="term" value="F:DNA binding"/>
    <property type="evidence" value="ECO:0007669"/>
    <property type="project" value="InterPro"/>
</dbReference>
<evidence type="ECO:0000313" key="5">
    <source>
        <dbReference type="Proteomes" id="UP000029273"/>
    </source>
</evidence>
<dbReference type="PANTHER" id="PTHR34475">
    <property type="match status" value="1"/>
</dbReference>
<comment type="caution">
    <text evidence="4">The sequence shown here is derived from an EMBL/GenBank/DDBJ whole genome shotgun (WGS) entry which is preliminary data.</text>
</comment>
<dbReference type="Gene3D" id="1.10.260.40">
    <property type="entry name" value="lambda repressor-like DNA-binding domains"/>
    <property type="match status" value="1"/>
</dbReference>
<dbReference type="InterPro" id="IPR001387">
    <property type="entry name" value="Cro/C1-type_HTH"/>
</dbReference>
<protein>
    <recommendedName>
        <fullName evidence="3">HTH cro/C1-type domain-containing protein</fullName>
    </recommendedName>
</protein>
<dbReference type="EMBL" id="JQSG02000001">
    <property type="protein sequence ID" value="OBS10644.1"/>
    <property type="molecule type" value="Genomic_DNA"/>
</dbReference>
<dbReference type="Proteomes" id="UP000029273">
    <property type="component" value="Unassembled WGS sequence"/>
</dbReference>
<keyword evidence="5" id="KW-1185">Reference proteome</keyword>
<feature type="compositionally biased region" description="Low complexity" evidence="1">
    <location>
        <begin position="154"/>
        <end position="190"/>
    </location>
</feature>
<name>A0A1A6C7X1_9GAMM</name>
<sequence>MDDERNQPLPESQARHEPIGTRLRLRREALDLRIEDVARHLHLDTSVVRALESDDFDALPGPAYIKGYLRAYGQLLELDVRVLIDAYRAQAHPAEPELKPAVEMNDRMALRGRVYAFGSAIALVLILLAAWWYTHDQSIDTNPPVAEHSSASGTAAPAAPTPAIAPTLPLPTTATAPTASTTAMPQTATVPIPPSVSPSPAVVAGETAAPSAATPAGQARLQLNLTHRSWVQVDDAKGQQLVYGLLDAGTHRLLTGSAPFSVFLGYAQGVQLSIDGQRVDIAPHIRANHTARFKVSVPSDAGGTGTSP</sequence>
<dbReference type="RefSeq" id="WP_038091948.1">
    <property type="nucleotide sequence ID" value="NZ_JQSG02000001.1"/>
</dbReference>
<accession>A0A1A6C7X1</accession>
<reference evidence="4 5" key="1">
    <citation type="journal article" date="2014" name="Genome Announc.">
        <title>Draft Genome Sequence of the Iron-Oxidizing, Acidophilic, and Halotolerant 'Thiobacillus prosperus' Type Strain DSM 5130.</title>
        <authorList>
            <person name="Ossandon F.J."/>
            <person name="Cardenas J.P."/>
            <person name="Corbett M."/>
            <person name="Quatrini R."/>
            <person name="Holmes D.S."/>
            <person name="Watkin E."/>
        </authorList>
    </citation>
    <scope>NUCLEOTIDE SEQUENCE [LARGE SCALE GENOMIC DNA]</scope>
    <source>
        <strain evidence="4 5">DSM 5130</strain>
    </source>
</reference>
<keyword evidence="2" id="KW-1133">Transmembrane helix</keyword>
<proteinExistence type="predicted"/>
<feature type="region of interest" description="Disordered" evidence="1">
    <location>
        <begin position="143"/>
        <end position="193"/>
    </location>
</feature>
<dbReference type="OrthoDB" id="9790252at2"/>
<dbReference type="AlphaFoldDB" id="A0A1A6C7X1"/>
<dbReference type="CDD" id="cd00093">
    <property type="entry name" value="HTH_XRE"/>
    <property type="match status" value="1"/>
</dbReference>
<dbReference type="PANTHER" id="PTHR34475:SF1">
    <property type="entry name" value="CYTOSKELETON PROTEIN RODZ"/>
    <property type="match status" value="1"/>
</dbReference>
<evidence type="ECO:0000256" key="1">
    <source>
        <dbReference type="SAM" id="MobiDB-lite"/>
    </source>
</evidence>
<evidence type="ECO:0000259" key="3">
    <source>
        <dbReference type="SMART" id="SM00530"/>
    </source>
</evidence>